<dbReference type="Proteomes" id="UP001145114">
    <property type="component" value="Unassembled WGS sequence"/>
</dbReference>
<evidence type="ECO:0000313" key="1">
    <source>
        <dbReference type="EMBL" id="KAJ1669910.1"/>
    </source>
</evidence>
<accession>A0ACC1H6J0</accession>
<gene>
    <name evidence="1" type="ORF">EV182_008528</name>
</gene>
<feature type="non-terminal residue" evidence="1">
    <location>
        <position position="219"/>
    </location>
</feature>
<dbReference type="EMBL" id="JAMZIH010009584">
    <property type="protein sequence ID" value="KAJ1669910.1"/>
    <property type="molecule type" value="Genomic_DNA"/>
</dbReference>
<name>A0ACC1H6J0_9FUNG</name>
<feature type="non-terminal residue" evidence="1">
    <location>
        <position position="1"/>
    </location>
</feature>
<reference evidence="1" key="1">
    <citation type="submission" date="2022-06" db="EMBL/GenBank/DDBJ databases">
        <title>Phylogenomic reconstructions and comparative analyses of Kickxellomycotina fungi.</title>
        <authorList>
            <person name="Reynolds N.K."/>
            <person name="Stajich J.E."/>
            <person name="Barry K."/>
            <person name="Grigoriev I.V."/>
            <person name="Crous P."/>
            <person name="Smith M.E."/>
        </authorList>
    </citation>
    <scope>NUCLEOTIDE SEQUENCE</scope>
    <source>
        <strain evidence="1">RSA 2271</strain>
    </source>
</reference>
<protein>
    <submittedName>
        <fullName evidence="1">Uncharacterized protein</fullName>
    </submittedName>
</protein>
<sequence length="219" mass="25719">SLDSLKQHCLIFYLLLDYAIPELVNGSTVGFWTEWKLPEPAVRYAQQVFIPRRFQYLMSGYWLLDHGQIPLGLTYLSDPSVEADWAPRILRAAVIYGCYYEARCYMTSTVKAQLEETRQDIAVLMLVHLHNNLDEAFFYQRKFRNSDPELCAYLFEQMLIHCLSPVSRRSEVDRLLEFPFDAVEEARLIQFCECSDSIMAKDFLAMYFIHHGRHIEAIR</sequence>
<keyword evidence="2" id="KW-1185">Reference proteome</keyword>
<proteinExistence type="predicted"/>
<comment type="caution">
    <text evidence="1">The sequence shown here is derived from an EMBL/GenBank/DDBJ whole genome shotgun (WGS) entry which is preliminary data.</text>
</comment>
<evidence type="ECO:0000313" key="2">
    <source>
        <dbReference type="Proteomes" id="UP001145114"/>
    </source>
</evidence>
<organism evidence="1 2">
    <name type="scientific">Spiromyces aspiralis</name>
    <dbReference type="NCBI Taxonomy" id="68401"/>
    <lineage>
        <taxon>Eukaryota</taxon>
        <taxon>Fungi</taxon>
        <taxon>Fungi incertae sedis</taxon>
        <taxon>Zoopagomycota</taxon>
        <taxon>Kickxellomycotina</taxon>
        <taxon>Kickxellomycetes</taxon>
        <taxon>Kickxellales</taxon>
        <taxon>Kickxellaceae</taxon>
        <taxon>Spiromyces</taxon>
    </lineage>
</organism>